<comment type="caution">
    <text evidence="10">The sequence shown here is derived from an EMBL/GenBank/DDBJ whole genome shotgun (WGS) entry which is preliminary data.</text>
</comment>
<dbReference type="InterPro" id="IPR052161">
    <property type="entry name" value="Mycobact_Acyl-CoA_DH"/>
</dbReference>
<organism evidence="10 11">
    <name type="scientific">Novosphingobium cyanobacteriorum</name>
    <dbReference type="NCBI Taxonomy" id="3024215"/>
    <lineage>
        <taxon>Bacteria</taxon>
        <taxon>Pseudomonadati</taxon>
        <taxon>Pseudomonadota</taxon>
        <taxon>Alphaproteobacteria</taxon>
        <taxon>Sphingomonadales</taxon>
        <taxon>Sphingomonadaceae</taxon>
        <taxon>Novosphingobium</taxon>
    </lineage>
</organism>
<dbReference type="InterPro" id="IPR009075">
    <property type="entry name" value="AcylCo_DH/oxidase_C"/>
</dbReference>
<evidence type="ECO:0000256" key="4">
    <source>
        <dbReference type="ARBA" id="ARBA00022827"/>
    </source>
</evidence>
<evidence type="ECO:0000256" key="2">
    <source>
        <dbReference type="ARBA" id="ARBA00009347"/>
    </source>
</evidence>
<accession>A0ABT6CQC9</accession>
<evidence type="ECO:0000256" key="3">
    <source>
        <dbReference type="ARBA" id="ARBA00022630"/>
    </source>
</evidence>
<dbReference type="PANTHER" id="PTHR43292">
    <property type="entry name" value="ACYL-COA DEHYDROGENASE"/>
    <property type="match status" value="1"/>
</dbReference>
<feature type="domain" description="Acyl-CoA oxidase/dehydrogenase middle" evidence="8">
    <location>
        <begin position="124"/>
        <end position="218"/>
    </location>
</feature>
<evidence type="ECO:0000313" key="10">
    <source>
        <dbReference type="EMBL" id="MDF8334577.1"/>
    </source>
</evidence>
<dbReference type="SUPFAM" id="SSF47203">
    <property type="entry name" value="Acyl-CoA dehydrogenase C-terminal domain-like"/>
    <property type="match status" value="1"/>
</dbReference>
<dbReference type="InterPro" id="IPR006091">
    <property type="entry name" value="Acyl-CoA_Oxase/DH_mid-dom"/>
</dbReference>
<evidence type="ECO:0000256" key="6">
    <source>
        <dbReference type="RuleBase" id="RU362125"/>
    </source>
</evidence>
<evidence type="ECO:0000256" key="1">
    <source>
        <dbReference type="ARBA" id="ARBA00001974"/>
    </source>
</evidence>
<dbReference type="Gene3D" id="1.20.140.10">
    <property type="entry name" value="Butyryl-CoA Dehydrogenase, subunit A, domain 3"/>
    <property type="match status" value="1"/>
</dbReference>
<dbReference type="Gene3D" id="2.40.110.10">
    <property type="entry name" value="Butyryl-CoA Dehydrogenase, subunit A, domain 2"/>
    <property type="match status" value="1"/>
</dbReference>
<keyword evidence="5 6" id="KW-0560">Oxidoreductase</keyword>
<evidence type="ECO:0000256" key="5">
    <source>
        <dbReference type="ARBA" id="ARBA00023002"/>
    </source>
</evidence>
<comment type="cofactor">
    <cofactor evidence="1 6">
        <name>FAD</name>
        <dbReference type="ChEBI" id="CHEBI:57692"/>
    </cofactor>
</comment>
<dbReference type="InterPro" id="IPR013786">
    <property type="entry name" value="AcylCoA_DH/ox_N"/>
</dbReference>
<keyword evidence="3 6" id="KW-0285">Flavoprotein</keyword>
<gene>
    <name evidence="10" type="ORF">POM99_15320</name>
</gene>
<dbReference type="EMBL" id="JAROCY010000015">
    <property type="protein sequence ID" value="MDF8334577.1"/>
    <property type="molecule type" value="Genomic_DNA"/>
</dbReference>
<dbReference type="InterPro" id="IPR009100">
    <property type="entry name" value="AcylCoA_DH/oxidase_NM_dom_sf"/>
</dbReference>
<evidence type="ECO:0000259" key="8">
    <source>
        <dbReference type="Pfam" id="PF02770"/>
    </source>
</evidence>
<dbReference type="SUPFAM" id="SSF56645">
    <property type="entry name" value="Acyl-CoA dehydrogenase NM domain-like"/>
    <property type="match status" value="1"/>
</dbReference>
<dbReference type="InterPro" id="IPR036250">
    <property type="entry name" value="AcylCo_DH-like_C"/>
</dbReference>
<reference evidence="10 11" key="1">
    <citation type="submission" date="2023-03" db="EMBL/GenBank/DDBJ databases">
        <title>Novosphingobium cyanobacteriorum sp. nov., isolated from a eutrophic reservoir during the Microcystis bloom period.</title>
        <authorList>
            <person name="Kang M."/>
            <person name="Le V."/>
            <person name="Ko S.-R."/>
            <person name="Lee S.-A."/>
            <person name="Ahn C.-Y."/>
        </authorList>
    </citation>
    <scope>NUCLEOTIDE SEQUENCE [LARGE SCALE GENOMIC DNA]</scope>
    <source>
        <strain evidence="10 11">HBC54</strain>
    </source>
</reference>
<dbReference type="RefSeq" id="WP_277279352.1">
    <property type="nucleotide sequence ID" value="NZ_JAROCY010000015.1"/>
</dbReference>
<protein>
    <submittedName>
        <fullName evidence="10">Acyl-CoA dehydrogenase family protein</fullName>
    </submittedName>
</protein>
<dbReference type="InterPro" id="IPR037069">
    <property type="entry name" value="AcylCoA_DH/ox_N_sf"/>
</dbReference>
<dbReference type="Pfam" id="PF00441">
    <property type="entry name" value="Acyl-CoA_dh_1"/>
    <property type="match status" value="1"/>
</dbReference>
<comment type="similarity">
    <text evidence="2 6">Belongs to the acyl-CoA dehydrogenase family.</text>
</comment>
<sequence>MAEDLNALSHDAFRARWREWLHANFPNEWRIPIIHRLAGEDERRWHRMTYAAGWRAPSWPKEYGGLGLSLEKQLIMNEEMEAHRCARVLDSGGALLAPVLMKYGTEEQKARYLPAILNGDDLWCQGYSEPNSGSDLASLGTTAVKDGKHFIINGQKIWTTLAAFADRIFVLVRTNKDVKKQAGISFILADMDLPGLTVRPIMNLAGEDELCEVFFDNVCVPTENLVGALDQGWTVAKALLGDERITNGAPTLPRQSFEMLEQLVQGLDLGDDQGVNDRVAVLLCDLHDLAALHRQVADAAIRGEVDNAVLSMMKVLATELFQHITDEMLRVSNESAGLVEPVGIGGLDTDLRKLFMVARPSTIYAGANEVQRNIISNMLLGPAAK</sequence>
<keyword evidence="4 6" id="KW-0274">FAD</keyword>
<evidence type="ECO:0000259" key="7">
    <source>
        <dbReference type="Pfam" id="PF00441"/>
    </source>
</evidence>
<feature type="domain" description="Acyl-CoA dehydrogenase/oxidase C-terminal" evidence="7">
    <location>
        <begin position="230"/>
        <end position="378"/>
    </location>
</feature>
<dbReference type="InterPro" id="IPR046373">
    <property type="entry name" value="Acyl-CoA_Oxase/DH_mid-dom_sf"/>
</dbReference>
<name>A0ABT6CQC9_9SPHN</name>
<dbReference type="PANTHER" id="PTHR43292:SF3">
    <property type="entry name" value="ACYL-COA DEHYDROGENASE FADE29"/>
    <property type="match status" value="1"/>
</dbReference>
<dbReference type="Pfam" id="PF02771">
    <property type="entry name" value="Acyl-CoA_dh_N"/>
    <property type="match status" value="1"/>
</dbReference>
<proteinExistence type="inferred from homology"/>
<feature type="domain" description="Acyl-CoA dehydrogenase/oxidase N-terminal" evidence="9">
    <location>
        <begin position="10"/>
        <end position="120"/>
    </location>
</feature>
<dbReference type="Pfam" id="PF02770">
    <property type="entry name" value="Acyl-CoA_dh_M"/>
    <property type="match status" value="1"/>
</dbReference>
<keyword evidence="11" id="KW-1185">Reference proteome</keyword>
<evidence type="ECO:0000259" key="9">
    <source>
        <dbReference type="Pfam" id="PF02771"/>
    </source>
</evidence>
<evidence type="ECO:0000313" key="11">
    <source>
        <dbReference type="Proteomes" id="UP001222770"/>
    </source>
</evidence>
<dbReference type="Gene3D" id="1.10.540.10">
    <property type="entry name" value="Acyl-CoA dehydrogenase/oxidase, N-terminal domain"/>
    <property type="match status" value="1"/>
</dbReference>
<dbReference type="Proteomes" id="UP001222770">
    <property type="component" value="Unassembled WGS sequence"/>
</dbReference>